<protein>
    <recommendedName>
        <fullName evidence="1">Putative nitroreductase TM1586 domain-containing protein</fullName>
    </recommendedName>
</protein>
<dbReference type="InterPro" id="IPR050627">
    <property type="entry name" value="Nitroreductase/BluB"/>
</dbReference>
<dbReference type="Proteomes" id="UP000192391">
    <property type="component" value="Chromosome"/>
</dbReference>
<proteinExistence type="predicted"/>
<name>A0AAC9QTR5_EUBLI</name>
<dbReference type="AlphaFoldDB" id="A0AAC9QTR5"/>
<dbReference type="SUPFAM" id="SSF55469">
    <property type="entry name" value="FMN-dependent nitroreductase-like"/>
    <property type="match status" value="1"/>
</dbReference>
<dbReference type="Gene3D" id="3.40.109.10">
    <property type="entry name" value="NADH Oxidase"/>
    <property type="match status" value="1"/>
</dbReference>
<gene>
    <name evidence="2" type="ORF">B2M23_08865</name>
</gene>
<organism evidence="2 3">
    <name type="scientific">Eubacterium limosum</name>
    <dbReference type="NCBI Taxonomy" id="1736"/>
    <lineage>
        <taxon>Bacteria</taxon>
        <taxon>Bacillati</taxon>
        <taxon>Bacillota</taxon>
        <taxon>Clostridia</taxon>
        <taxon>Eubacteriales</taxon>
        <taxon>Eubacteriaceae</taxon>
        <taxon>Eubacterium</taxon>
    </lineage>
</organism>
<evidence type="ECO:0000259" key="1">
    <source>
        <dbReference type="Pfam" id="PF14512"/>
    </source>
</evidence>
<dbReference type="PANTHER" id="PTHR23026:SF123">
    <property type="entry name" value="NAD(P)H NITROREDUCTASE RV3131-RELATED"/>
    <property type="match status" value="1"/>
</dbReference>
<accession>A0AAC9QTR5</accession>
<evidence type="ECO:0000313" key="2">
    <source>
        <dbReference type="EMBL" id="ARD65645.1"/>
    </source>
</evidence>
<dbReference type="GO" id="GO:0016491">
    <property type="term" value="F:oxidoreductase activity"/>
    <property type="evidence" value="ECO:0007669"/>
    <property type="project" value="InterPro"/>
</dbReference>
<dbReference type="PANTHER" id="PTHR23026">
    <property type="entry name" value="NADPH NITROREDUCTASE"/>
    <property type="match status" value="1"/>
</dbReference>
<dbReference type="InterPro" id="IPR000415">
    <property type="entry name" value="Nitroreductase-like"/>
</dbReference>
<evidence type="ECO:0000313" key="3">
    <source>
        <dbReference type="Proteomes" id="UP000192391"/>
    </source>
</evidence>
<sequence length="275" mass="30832">MVRMKKSVIEAMKARRSIRSYSKRPMHHAAEGQLQDYLRHIEHPFDARIRVELIKTGEYPGKHRLGTYGVIKNAQAFFAVCCDRSNFAEEALGYAFEKVVLKSTQLGLGTCWIGGTFNKGAFADAVQLKADEMLPIVSPVGQASAKPSMVSKTMSRVTKQRSRKSFETIFFTDNWNIPLTQKSAGDFGLPLEMVRLAPSSRNCQPWQVLIGPEGAHFYRMAPRSMNRIDLGIALCHFDLACQELGIDGGLEVMPEAVAHTPENGFYTMSWIRKEV</sequence>
<reference evidence="3" key="1">
    <citation type="journal article" date="2017" name="Sci. Rep.">
        <title>Determination of the Genome and Primary Transcriptome of Syngas Fermenting Eubacterium limosum ATCC 8486.</title>
        <authorList>
            <person name="Song Y."/>
            <person name="Shin J."/>
            <person name="Jeong Y."/>
            <person name="Jin S."/>
            <person name="Lee J.K."/>
            <person name="Kim D.R."/>
            <person name="Kim S.C."/>
            <person name="Cho S."/>
            <person name="Cho B.K."/>
        </authorList>
    </citation>
    <scope>NUCLEOTIDE SEQUENCE [LARGE SCALE GENOMIC DNA]</scope>
    <source>
        <strain evidence="3">ATCC 8486</strain>
    </source>
</reference>
<dbReference type="Gene3D" id="3.40.109.30">
    <property type="entry name" value="putative nitroreductase (tm1586), domain 2"/>
    <property type="match status" value="1"/>
</dbReference>
<dbReference type="InterPro" id="IPR029478">
    <property type="entry name" value="TM1586_NiRdase"/>
</dbReference>
<dbReference type="EMBL" id="CP019962">
    <property type="protein sequence ID" value="ARD65645.1"/>
    <property type="molecule type" value="Genomic_DNA"/>
</dbReference>
<dbReference type="Pfam" id="PF14512">
    <property type="entry name" value="TM1586_NiRdase"/>
    <property type="match status" value="1"/>
</dbReference>
<dbReference type="KEGG" id="elim:B2M23_08865"/>
<feature type="domain" description="Putative nitroreductase TM1586" evidence="1">
    <location>
        <begin position="8"/>
        <end position="240"/>
    </location>
</feature>